<evidence type="ECO:0000313" key="2">
    <source>
        <dbReference type="EMBL" id="SMS12637.1"/>
    </source>
</evidence>
<sequence>MARLLGRIVFACAAGSLISTAIASDYQISVTRKGSNLYKVDGQQVFIRTNYCYEYAYSEAATLQAVGSAGSLNFLRSQDECPVKAVLGASQQTPGKYQVDVTQEGDDWYEVSGQNVFVHTSGCFNMAMNEDAVLDLYSGGSGTLEFENDKCTVDGIYSKLRL</sequence>
<name>A0A1Y6JRT8_PSEVI</name>
<dbReference type="Proteomes" id="UP000196842">
    <property type="component" value="Chromosome I"/>
</dbReference>
<proteinExistence type="predicted"/>
<reference evidence="2 3" key="1">
    <citation type="submission" date="2017-05" db="EMBL/GenBank/DDBJ databases">
        <authorList>
            <person name="Song R."/>
            <person name="Chenine A.L."/>
            <person name="Ruprecht R.M."/>
        </authorList>
    </citation>
    <scope>NUCLEOTIDE SEQUENCE [LARGE SCALE GENOMIC DNA]</scope>
    <source>
        <strain evidence="2 3">CFBP 1590</strain>
    </source>
</reference>
<evidence type="ECO:0000313" key="3">
    <source>
        <dbReference type="Proteomes" id="UP000196842"/>
    </source>
</evidence>
<gene>
    <name evidence="2" type="ORF">CFBP1590__5051</name>
</gene>
<protein>
    <recommendedName>
        <fullName evidence="4">Lipoprotein</fullName>
    </recommendedName>
</protein>
<dbReference type="AlphaFoldDB" id="A0A1Y6JRT8"/>
<feature type="chain" id="PRO_5012599515" description="Lipoprotein" evidence="1">
    <location>
        <begin position="24"/>
        <end position="162"/>
    </location>
</feature>
<keyword evidence="1" id="KW-0732">Signal</keyword>
<dbReference type="EMBL" id="LT855380">
    <property type="protein sequence ID" value="SMS12637.1"/>
    <property type="molecule type" value="Genomic_DNA"/>
</dbReference>
<feature type="signal peptide" evidence="1">
    <location>
        <begin position="1"/>
        <end position="23"/>
    </location>
</feature>
<evidence type="ECO:0000256" key="1">
    <source>
        <dbReference type="SAM" id="SignalP"/>
    </source>
</evidence>
<evidence type="ECO:0008006" key="4">
    <source>
        <dbReference type="Google" id="ProtNLM"/>
    </source>
</evidence>
<organism evidence="2 3">
    <name type="scientific">Pseudomonas viridiflava</name>
    <name type="common">Phytomonas viridiflava</name>
    <dbReference type="NCBI Taxonomy" id="33069"/>
    <lineage>
        <taxon>Bacteria</taxon>
        <taxon>Pseudomonadati</taxon>
        <taxon>Pseudomonadota</taxon>
        <taxon>Gammaproteobacteria</taxon>
        <taxon>Pseudomonadales</taxon>
        <taxon>Pseudomonadaceae</taxon>
        <taxon>Pseudomonas</taxon>
    </lineage>
</organism>
<accession>A0A1Y6JRT8</accession>
<dbReference type="KEGG" id="pvd:CFBP1590__5051"/>